<dbReference type="InterPro" id="IPR050796">
    <property type="entry name" value="SCF_F-box_component"/>
</dbReference>
<dbReference type="AlphaFoldDB" id="A0AAV8F9Q5"/>
<dbReference type="Proteomes" id="UP001140206">
    <property type="component" value="Chromosome 1"/>
</dbReference>
<dbReference type="Gene3D" id="1.20.1280.50">
    <property type="match status" value="1"/>
</dbReference>
<evidence type="ECO:0000259" key="1">
    <source>
        <dbReference type="SMART" id="SM00256"/>
    </source>
</evidence>
<dbReference type="InterPro" id="IPR036047">
    <property type="entry name" value="F-box-like_dom_sf"/>
</dbReference>
<dbReference type="InterPro" id="IPR001810">
    <property type="entry name" value="F-box_dom"/>
</dbReference>
<dbReference type="Pfam" id="PF00646">
    <property type="entry name" value="F-box"/>
    <property type="match status" value="1"/>
</dbReference>
<sequence>MENGSDRMTSKWAQIPPDVFVDILLRLPWSSVRASKEVCKSWYSVITSQRFMKPHIERKYKLDFPRILIHDIPASTLSFVDVTSWEVIGQITIEPTGYYRLAGSCNGVICIHKYWEGPILFNPVSGKNIAIPPPPNDPNCMDTFFYYLGFDQSIEKLKVLCNNTVTGTSMIYTVGGTSWQPVQGTSYKMPCHRIVNSSGSLYWFSFVGDSECICSFDFKEEKFKCFDLEADQASQETREEEAHEMGLNENLWLPTLSKFYHELNDDGNTKNFVDIWTMNKGNGDQHLRKHKIELRHFQPDDIHVPPTTLFICGIVIAAHYSAPNALGFINLEEEASYCNLDLPWCCSVCLFEFGCGI</sequence>
<evidence type="ECO:0000313" key="4">
    <source>
        <dbReference type="EMBL" id="KAJ4808546.1"/>
    </source>
</evidence>
<dbReference type="EMBL" id="JAMFTS010000001">
    <property type="protein sequence ID" value="KAJ4808546.1"/>
    <property type="molecule type" value="Genomic_DNA"/>
</dbReference>
<proteinExistence type="predicted"/>
<dbReference type="EMBL" id="JAMFTS010000002">
    <property type="protein sequence ID" value="KAJ4789025.1"/>
    <property type="molecule type" value="Genomic_DNA"/>
</dbReference>
<reference evidence="3" key="1">
    <citation type="submission" date="2022-08" db="EMBL/GenBank/DDBJ databases">
        <authorList>
            <person name="Marques A."/>
        </authorList>
    </citation>
    <scope>NUCLEOTIDE SEQUENCE</scope>
    <source>
        <strain evidence="3">RhyPub2mFocal</strain>
        <tissue evidence="3">Leaves</tissue>
    </source>
</reference>
<comment type="caution">
    <text evidence="3">The sequence shown here is derived from an EMBL/GenBank/DDBJ whole genome shotgun (WGS) entry which is preliminary data.</text>
</comment>
<dbReference type="GO" id="GO:0003908">
    <property type="term" value="F:methylated-DNA-[protein]-cysteine S-methyltransferase activity"/>
    <property type="evidence" value="ECO:0007669"/>
    <property type="project" value="InterPro"/>
</dbReference>
<protein>
    <submittedName>
        <fullName evidence="3">F-box and associated interaction domains-containing protein</fullName>
    </submittedName>
    <submittedName>
        <fullName evidence="4">F-box family protein</fullName>
    </submittedName>
</protein>
<dbReference type="GO" id="GO:0006281">
    <property type="term" value="P:DNA repair"/>
    <property type="evidence" value="ECO:0007669"/>
    <property type="project" value="InterPro"/>
</dbReference>
<dbReference type="Proteomes" id="UP001140206">
    <property type="component" value="Chromosome 2"/>
</dbReference>
<accession>A0AAV8F9Q5</accession>
<dbReference type="SUPFAM" id="SSF81383">
    <property type="entry name" value="F-box domain"/>
    <property type="match status" value="1"/>
</dbReference>
<dbReference type="EMBL" id="JAMFTS010000003">
    <property type="protein sequence ID" value="KAJ4782125.1"/>
    <property type="molecule type" value="Genomic_DNA"/>
</dbReference>
<dbReference type="PROSITE" id="PS00374">
    <property type="entry name" value="MGMT"/>
    <property type="match status" value="1"/>
</dbReference>
<gene>
    <name evidence="4" type="ORF">LUZ62_021112</name>
    <name evidence="3" type="ORF">LUZ62_040271</name>
    <name evidence="2" type="ORF">LUZ62_066382</name>
</gene>
<dbReference type="InterPro" id="IPR017451">
    <property type="entry name" value="F-box-assoc_interact_dom"/>
</dbReference>
<dbReference type="PANTHER" id="PTHR31672">
    <property type="entry name" value="BNACNNG10540D PROTEIN"/>
    <property type="match status" value="1"/>
</dbReference>
<feature type="domain" description="F-box" evidence="1">
    <location>
        <begin position="15"/>
        <end position="55"/>
    </location>
</feature>
<dbReference type="Proteomes" id="UP001140206">
    <property type="component" value="Chromosome 3"/>
</dbReference>
<organism evidence="3 5">
    <name type="scientific">Rhynchospora pubera</name>
    <dbReference type="NCBI Taxonomy" id="906938"/>
    <lineage>
        <taxon>Eukaryota</taxon>
        <taxon>Viridiplantae</taxon>
        <taxon>Streptophyta</taxon>
        <taxon>Embryophyta</taxon>
        <taxon>Tracheophyta</taxon>
        <taxon>Spermatophyta</taxon>
        <taxon>Magnoliopsida</taxon>
        <taxon>Liliopsida</taxon>
        <taxon>Poales</taxon>
        <taxon>Cyperaceae</taxon>
        <taxon>Cyperoideae</taxon>
        <taxon>Rhynchosporeae</taxon>
        <taxon>Rhynchospora</taxon>
    </lineage>
</organism>
<evidence type="ECO:0000313" key="2">
    <source>
        <dbReference type="EMBL" id="KAJ4782125.1"/>
    </source>
</evidence>
<dbReference type="InterPro" id="IPR013187">
    <property type="entry name" value="F-box-assoc_dom_typ3"/>
</dbReference>
<dbReference type="InterPro" id="IPR001497">
    <property type="entry name" value="MethylDNA_cys_MeTrfase_AS"/>
</dbReference>
<evidence type="ECO:0000313" key="3">
    <source>
        <dbReference type="EMBL" id="KAJ4789025.1"/>
    </source>
</evidence>
<dbReference type="NCBIfam" id="TIGR01640">
    <property type="entry name" value="F_box_assoc_1"/>
    <property type="match status" value="1"/>
</dbReference>
<evidence type="ECO:0000313" key="5">
    <source>
        <dbReference type="Proteomes" id="UP001140206"/>
    </source>
</evidence>
<keyword evidence="5" id="KW-1185">Reference proteome</keyword>
<name>A0AAV8F9Q5_9POAL</name>
<dbReference type="PANTHER" id="PTHR31672:SF13">
    <property type="entry name" value="F-BOX PROTEIN CPR30-LIKE"/>
    <property type="match status" value="1"/>
</dbReference>
<dbReference type="SMART" id="SM00256">
    <property type="entry name" value="FBOX"/>
    <property type="match status" value="1"/>
</dbReference>
<dbReference type="Pfam" id="PF08268">
    <property type="entry name" value="FBA_3"/>
    <property type="match status" value="1"/>
</dbReference>